<organism evidence="9 10">
    <name type="scientific">Carnegiea gigantea</name>
    <dbReference type="NCBI Taxonomy" id="171969"/>
    <lineage>
        <taxon>Eukaryota</taxon>
        <taxon>Viridiplantae</taxon>
        <taxon>Streptophyta</taxon>
        <taxon>Embryophyta</taxon>
        <taxon>Tracheophyta</taxon>
        <taxon>Spermatophyta</taxon>
        <taxon>Magnoliopsida</taxon>
        <taxon>eudicotyledons</taxon>
        <taxon>Gunneridae</taxon>
        <taxon>Pentapetalae</taxon>
        <taxon>Caryophyllales</taxon>
        <taxon>Cactineae</taxon>
        <taxon>Cactaceae</taxon>
        <taxon>Cactoideae</taxon>
        <taxon>Echinocereeae</taxon>
        <taxon>Carnegiea</taxon>
    </lineage>
</organism>
<evidence type="ECO:0000256" key="6">
    <source>
        <dbReference type="ARBA" id="ARBA00023134"/>
    </source>
</evidence>
<dbReference type="InterPro" id="IPR006689">
    <property type="entry name" value="Small_GTPase_ARF/SAR"/>
</dbReference>
<reference evidence="9" key="1">
    <citation type="submission" date="2022-04" db="EMBL/GenBank/DDBJ databases">
        <title>Carnegiea gigantea Genome sequencing and assembly v2.</title>
        <authorList>
            <person name="Copetti D."/>
            <person name="Sanderson M.J."/>
            <person name="Burquez A."/>
            <person name="Wojciechowski M.F."/>
        </authorList>
    </citation>
    <scope>NUCLEOTIDE SEQUENCE</scope>
    <source>
        <strain evidence="9">SGP5-SGP5p</strain>
        <tissue evidence="9">Aerial part</tissue>
    </source>
</reference>
<evidence type="ECO:0000256" key="2">
    <source>
        <dbReference type="ARBA" id="ARBA00022707"/>
    </source>
</evidence>
<proteinExistence type="inferred from homology"/>
<keyword evidence="5" id="KW-0653">Protein transport</keyword>
<comment type="caution">
    <text evidence="9">The sequence shown here is derived from an EMBL/GenBank/DDBJ whole genome shotgun (WGS) entry which is preliminary data.</text>
</comment>
<evidence type="ECO:0000256" key="1">
    <source>
        <dbReference type="ARBA" id="ARBA00010290"/>
    </source>
</evidence>
<dbReference type="InterPro" id="IPR027417">
    <property type="entry name" value="P-loop_NTPase"/>
</dbReference>
<sequence>MTFDCRLPHRLCHWYLHLQRQRIPRPLPPKKQVEFSFPDLLRLAEKGVTRGRLEILDLLDLFSIDALIFPFEMGIMFSRLFSSLFGSKEARILVLGLDNAGKTTILFFTLVYVFDLIPSFRSASDGGSSIHYSKCAFVCGNAAIGFNVETVQYNNIKFQGMYFLDVPRNWFCAYVASRNNKHPLCGGMS</sequence>
<keyword evidence="6 7" id="KW-0342">GTP-binding</keyword>
<evidence type="ECO:0000256" key="3">
    <source>
        <dbReference type="ARBA" id="ARBA00022741"/>
    </source>
</evidence>
<keyword evidence="2" id="KW-0449">Lipoprotein</keyword>
<keyword evidence="8" id="KW-0460">Magnesium</keyword>
<evidence type="ECO:0000256" key="4">
    <source>
        <dbReference type="ARBA" id="ARBA00022892"/>
    </source>
</evidence>
<dbReference type="Gene3D" id="3.40.50.300">
    <property type="entry name" value="P-loop containing nucleotide triphosphate hydrolases"/>
    <property type="match status" value="1"/>
</dbReference>
<dbReference type="Proteomes" id="UP001153076">
    <property type="component" value="Unassembled WGS sequence"/>
</dbReference>
<keyword evidence="5" id="KW-0813">Transport</keyword>
<keyword evidence="3 7" id="KW-0547">Nucleotide-binding</keyword>
<gene>
    <name evidence="9" type="ORF">Cgig2_024145</name>
</gene>
<evidence type="ECO:0000256" key="5">
    <source>
        <dbReference type="ARBA" id="ARBA00022927"/>
    </source>
</evidence>
<dbReference type="SUPFAM" id="SSF52540">
    <property type="entry name" value="P-loop containing nucleoside triphosphate hydrolases"/>
    <property type="match status" value="1"/>
</dbReference>
<dbReference type="GO" id="GO:0005525">
    <property type="term" value="F:GTP binding"/>
    <property type="evidence" value="ECO:0007669"/>
    <property type="project" value="UniProtKB-KW"/>
</dbReference>
<dbReference type="InterPro" id="IPR024156">
    <property type="entry name" value="Small_GTPase_ARF"/>
</dbReference>
<keyword evidence="2" id="KW-0519">Myristate</keyword>
<keyword evidence="10" id="KW-1185">Reference proteome</keyword>
<evidence type="ECO:0000256" key="8">
    <source>
        <dbReference type="PIRSR" id="PIRSR606689-2"/>
    </source>
</evidence>
<keyword evidence="4" id="KW-0931">ER-Golgi transport</keyword>
<dbReference type="OrthoDB" id="1887762at2759"/>
<dbReference type="Pfam" id="PF00025">
    <property type="entry name" value="Arf"/>
    <property type="match status" value="1"/>
</dbReference>
<evidence type="ECO:0000313" key="10">
    <source>
        <dbReference type="Proteomes" id="UP001153076"/>
    </source>
</evidence>
<keyword evidence="8" id="KW-0479">Metal-binding</keyword>
<comment type="similarity">
    <text evidence="1">Belongs to the small GTPase superfamily. Arf family.</text>
</comment>
<name>A0A9Q1QEM8_9CARY</name>
<feature type="binding site" evidence="8">
    <location>
        <position position="103"/>
    </location>
    <ligand>
        <name>Mg(2+)</name>
        <dbReference type="ChEBI" id="CHEBI:18420"/>
    </ligand>
</feature>
<evidence type="ECO:0000256" key="7">
    <source>
        <dbReference type="PIRSR" id="PIRSR606689-1"/>
    </source>
</evidence>
<dbReference type="AlphaFoldDB" id="A0A9Q1QEM8"/>
<evidence type="ECO:0000313" key="9">
    <source>
        <dbReference type="EMBL" id="KAJ8439558.1"/>
    </source>
</evidence>
<dbReference type="GO" id="GO:0015031">
    <property type="term" value="P:protein transport"/>
    <property type="evidence" value="ECO:0007669"/>
    <property type="project" value="UniProtKB-KW"/>
</dbReference>
<dbReference type="GO" id="GO:0003924">
    <property type="term" value="F:GTPase activity"/>
    <property type="evidence" value="ECO:0007669"/>
    <property type="project" value="InterPro"/>
</dbReference>
<dbReference type="PANTHER" id="PTHR11711">
    <property type="entry name" value="ADP RIBOSYLATION FACTOR-RELATED"/>
    <property type="match status" value="1"/>
</dbReference>
<dbReference type="GO" id="GO:0016192">
    <property type="term" value="P:vesicle-mediated transport"/>
    <property type="evidence" value="ECO:0007669"/>
    <property type="project" value="UniProtKB-KW"/>
</dbReference>
<accession>A0A9Q1QEM8</accession>
<feature type="binding site" evidence="7">
    <location>
        <begin position="96"/>
        <end position="103"/>
    </location>
    <ligand>
        <name>GTP</name>
        <dbReference type="ChEBI" id="CHEBI:37565"/>
    </ligand>
</feature>
<dbReference type="GO" id="GO:0046872">
    <property type="term" value="F:metal ion binding"/>
    <property type="evidence" value="ECO:0007669"/>
    <property type="project" value="UniProtKB-KW"/>
</dbReference>
<protein>
    <submittedName>
        <fullName evidence="9">Uncharacterized protein</fullName>
    </submittedName>
</protein>
<dbReference type="EMBL" id="JAKOGI010000216">
    <property type="protein sequence ID" value="KAJ8439558.1"/>
    <property type="molecule type" value="Genomic_DNA"/>
</dbReference>